<dbReference type="Proteomes" id="UP000031599">
    <property type="component" value="Unassembled WGS sequence"/>
</dbReference>
<accession>A0A0C1ZLL4</accession>
<dbReference type="AlphaFoldDB" id="A0A0C1ZLL4"/>
<protein>
    <submittedName>
        <fullName evidence="1">Uncharacterized protein</fullName>
    </submittedName>
</protein>
<proteinExistence type="predicted"/>
<evidence type="ECO:0000313" key="2">
    <source>
        <dbReference type="Proteomes" id="UP000031599"/>
    </source>
</evidence>
<evidence type="ECO:0000313" key="1">
    <source>
        <dbReference type="EMBL" id="KIG11658.1"/>
    </source>
</evidence>
<name>A0A0C1ZLL4_9BACT</name>
<organism evidence="1 2">
    <name type="scientific">Enhygromyxa salina</name>
    <dbReference type="NCBI Taxonomy" id="215803"/>
    <lineage>
        <taxon>Bacteria</taxon>
        <taxon>Pseudomonadati</taxon>
        <taxon>Myxococcota</taxon>
        <taxon>Polyangia</taxon>
        <taxon>Nannocystales</taxon>
        <taxon>Nannocystaceae</taxon>
        <taxon>Enhygromyxa</taxon>
    </lineage>
</organism>
<reference evidence="1 2" key="1">
    <citation type="submission" date="2014-12" db="EMBL/GenBank/DDBJ databases">
        <title>Genome assembly of Enhygromyxa salina DSM 15201.</title>
        <authorList>
            <person name="Sharma G."/>
            <person name="Subramanian S."/>
        </authorList>
    </citation>
    <scope>NUCLEOTIDE SEQUENCE [LARGE SCALE GENOMIC DNA]</scope>
    <source>
        <strain evidence="1 2">DSM 15201</strain>
    </source>
</reference>
<dbReference type="EMBL" id="JMCC02000207">
    <property type="protein sequence ID" value="KIG11658.1"/>
    <property type="molecule type" value="Genomic_DNA"/>
</dbReference>
<sequence length="54" mass="5104">MIATGSSVFACTARRGSALARASVACGGCVEGCGEGCGNCGDCASAKRSATAEA</sequence>
<gene>
    <name evidence="1" type="ORF">DB30_02887</name>
</gene>
<comment type="caution">
    <text evidence="1">The sequence shown here is derived from an EMBL/GenBank/DDBJ whole genome shotgun (WGS) entry which is preliminary data.</text>
</comment>